<feature type="region of interest" description="Disordered" evidence="5">
    <location>
        <begin position="749"/>
        <end position="786"/>
    </location>
</feature>
<dbReference type="InterPro" id="IPR001680">
    <property type="entry name" value="WD40_rpt"/>
</dbReference>
<reference evidence="7 8" key="1">
    <citation type="submission" date="2025-04" db="UniProtKB">
        <authorList>
            <consortium name="RefSeq"/>
        </authorList>
    </citation>
    <scope>IDENTIFICATION</scope>
    <source>
        <tissue evidence="7 8">Gonads</tissue>
    </source>
</reference>
<dbReference type="InterPro" id="IPR045151">
    <property type="entry name" value="DCAF8"/>
</dbReference>
<feature type="compositionally biased region" description="Polar residues" evidence="5">
    <location>
        <begin position="242"/>
        <end position="255"/>
    </location>
</feature>
<dbReference type="SUPFAM" id="SSF50978">
    <property type="entry name" value="WD40 repeat-like"/>
    <property type="match status" value="1"/>
</dbReference>
<evidence type="ECO:0000256" key="4">
    <source>
        <dbReference type="PROSITE-ProRule" id="PRU00221"/>
    </source>
</evidence>
<evidence type="ECO:0000256" key="1">
    <source>
        <dbReference type="ARBA" id="ARBA00022574"/>
    </source>
</evidence>
<dbReference type="PANTHER" id="PTHR15574:SF21">
    <property type="entry name" value="DDB1- AND CUL4-ASSOCIATED FACTOR 8"/>
    <property type="match status" value="1"/>
</dbReference>
<proteinExistence type="inferred from homology"/>
<feature type="compositionally biased region" description="Acidic residues" evidence="5">
    <location>
        <begin position="170"/>
        <end position="181"/>
    </location>
</feature>
<dbReference type="STRING" id="7574.A0A1S3I8K8"/>
<dbReference type="FunFam" id="2.130.10.10:FF:000144">
    <property type="entry name" value="DDB1- and CUL4-associated factor 8"/>
    <property type="match status" value="1"/>
</dbReference>
<keyword evidence="6" id="KW-1185">Reference proteome</keyword>
<dbReference type="GO" id="GO:0080008">
    <property type="term" value="C:Cul4-RING E3 ubiquitin ligase complex"/>
    <property type="evidence" value="ECO:0007669"/>
    <property type="project" value="TreeGrafter"/>
</dbReference>
<feature type="repeat" description="WD" evidence="4">
    <location>
        <begin position="384"/>
        <end position="416"/>
    </location>
</feature>
<evidence type="ECO:0000256" key="2">
    <source>
        <dbReference type="ARBA" id="ARBA00022737"/>
    </source>
</evidence>
<dbReference type="Proteomes" id="UP000085678">
    <property type="component" value="Unplaced"/>
</dbReference>
<dbReference type="InterPro" id="IPR015943">
    <property type="entry name" value="WD40/YVTN_repeat-like_dom_sf"/>
</dbReference>
<organism evidence="6 7">
    <name type="scientific">Lingula anatina</name>
    <name type="common">Brachiopod</name>
    <name type="synonym">Lingula unguis</name>
    <dbReference type="NCBI Taxonomy" id="7574"/>
    <lineage>
        <taxon>Eukaryota</taxon>
        <taxon>Metazoa</taxon>
        <taxon>Spiralia</taxon>
        <taxon>Lophotrochozoa</taxon>
        <taxon>Brachiopoda</taxon>
        <taxon>Linguliformea</taxon>
        <taxon>Lingulata</taxon>
        <taxon>Lingulida</taxon>
        <taxon>Linguloidea</taxon>
        <taxon>Lingulidae</taxon>
        <taxon>Lingula</taxon>
    </lineage>
</organism>
<feature type="compositionally biased region" description="Low complexity" evidence="5">
    <location>
        <begin position="761"/>
        <end position="771"/>
    </location>
</feature>
<evidence type="ECO:0000313" key="6">
    <source>
        <dbReference type="Proteomes" id="UP000085678"/>
    </source>
</evidence>
<feature type="compositionally biased region" description="Polar residues" evidence="5">
    <location>
        <begin position="183"/>
        <end position="202"/>
    </location>
</feature>
<dbReference type="InterPro" id="IPR036322">
    <property type="entry name" value="WD40_repeat_dom_sf"/>
</dbReference>
<feature type="compositionally biased region" description="Basic and acidic residues" evidence="5">
    <location>
        <begin position="215"/>
        <end position="236"/>
    </location>
</feature>
<evidence type="ECO:0000313" key="8">
    <source>
        <dbReference type="RefSeq" id="XP_013394202.1"/>
    </source>
</evidence>
<protein>
    <submittedName>
        <fullName evidence="7 8">DDB1- and CUL4-associated factor 8-like</fullName>
    </submittedName>
</protein>
<keyword evidence="1 4" id="KW-0853">WD repeat</keyword>
<dbReference type="GeneID" id="106161723"/>
<dbReference type="GO" id="GO:0005737">
    <property type="term" value="C:cytoplasm"/>
    <property type="evidence" value="ECO:0007669"/>
    <property type="project" value="TreeGrafter"/>
</dbReference>
<feature type="compositionally biased region" description="Polar residues" evidence="5">
    <location>
        <begin position="134"/>
        <end position="144"/>
    </location>
</feature>
<evidence type="ECO:0000256" key="5">
    <source>
        <dbReference type="SAM" id="MobiDB-lite"/>
    </source>
</evidence>
<feature type="compositionally biased region" description="Basic and acidic residues" evidence="5">
    <location>
        <begin position="777"/>
        <end position="786"/>
    </location>
</feature>
<name>A0A1S3I8K8_LINAN</name>
<dbReference type="Gene3D" id="2.130.10.10">
    <property type="entry name" value="YVTN repeat-like/Quinoprotein amine dehydrogenase"/>
    <property type="match status" value="1"/>
</dbReference>
<dbReference type="PANTHER" id="PTHR15574">
    <property type="entry name" value="WD REPEAT DOMAIN-CONTAINING FAMILY"/>
    <property type="match status" value="1"/>
</dbReference>
<feature type="region of interest" description="Disordered" evidence="5">
    <location>
        <begin position="170"/>
        <end position="335"/>
    </location>
</feature>
<sequence>MADEGVDEIASNNQHSDVLLSDCSNNHTEGNIQNNDCAITAKNETKSQLEGQGSSNNVRQGLKSKNNTSDLDLDDTADLDPAPVTDSRSDASMEVQHLELTGMREDDSGINVETASPSKSEISDTDVTSTTDSGINIAQQSDPESISIAESIKLENEASDAGKIDIFLDNDEVDDDDDDDLISSVQTLDHHSNTSTPVQSKETTAKVLVLQDIDNATKSDNKTDRSPNTDSKRGDLDPETAGQGQTPSVSQTSDFNDGMLPDMVDTDDSNPIGQYDFNVDEEMKVYRKQKRDRRMSTSSSSDDDLDDLAFGKEEDAKFSSDDEDEDKSNMDLDNSSPLLNNWHALGQLRQRELGVSNWKHPRLFAIDCHASLYMVQKLQLQYKMEKHDGCVNALHFNETGTRIASGSDDLQVILWNWMENKPALAFDSGHRSNVFQAKFMPYSGDAHIVTCARDGQVRLAELSLTGVCKETKKLAQHKGAAHKLSVEYDSPHVFLSCGEDAVIFEMDLRQDKANKIAMTKENDKRVALYSIHANPMNSFEFCVGGRDHFIRIYDKRKLSEDENGIVKKFCPHHLLNSDIKANVTCAVYNYNGTEVLGTYNDEDIYLFDATHSDGAEYIHKYKGHRNNATVKGVNFYGPRSEYVIGGSDCSHVFLWDKATERVVQYMEADEGGVVNVLEPHPHAPFLATSGLDHNVKIWAPTAEEPTKLEGLKECMKKNSRERERERTNEPDMDGQMMWFLMHHLRRTARRRARQEGEDVSESSSDADSTSSDSEEEARERLQCMPS</sequence>
<feature type="compositionally biased region" description="Basic and acidic residues" evidence="5">
    <location>
        <begin position="309"/>
        <end position="320"/>
    </location>
</feature>
<accession>A0A1S3I8K8</accession>
<keyword evidence="2" id="KW-0677">Repeat</keyword>
<dbReference type="OrthoDB" id="4869960at2759"/>
<evidence type="ECO:0000313" key="7">
    <source>
        <dbReference type="RefSeq" id="XP_013394201.1"/>
    </source>
</evidence>
<dbReference type="Pfam" id="PF00400">
    <property type="entry name" value="WD40"/>
    <property type="match status" value="3"/>
</dbReference>
<feature type="region of interest" description="Disordered" evidence="5">
    <location>
        <begin position="715"/>
        <end position="735"/>
    </location>
</feature>
<feature type="compositionally biased region" description="Basic and acidic residues" evidence="5">
    <location>
        <begin position="715"/>
        <end position="729"/>
    </location>
</feature>
<feature type="compositionally biased region" description="Polar residues" evidence="5">
    <location>
        <begin position="111"/>
        <end position="120"/>
    </location>
</feature>
<feature type="compositionally biased region" description="Polar residues" evidence="5">
    <location>
        <begin position="10"/>
        <end position="37"/>
    </location>
</feature>
<feature type="region of interest" description="Disordered" evidence="5">
    <location>
        <begin position="1"/>
        <end position="145"/>
    </location>
</feature>
<dbReference type="RefSeq" id="XP_013394201.1">
    <property type="nucleotide sequence ID" value="XM_013538747.1"/>
</dbReference>
<dbReference type="PROSITE" id="PS50294">
    <property type="entry name" value="WD_REPEATS_REGION"/>
    <property type="match status" value="1"/>
</dbReference>
<gene>
    <name evidence="7 8" type="primary">LOC106161723</name>
</gene>
<dbReference type="PROSITE" id="PS50082">
    <property type="entry name" value="WD_REPEATS_2"/>
    <property type="match status" value="1"/>
</dbReference>
<evidence type="ECO:0000256" key="3">
    <source>
        <dbReference type="ARBA" id="ARBA00060821"/>
    </source>
</evidence>
<comment type="similarity">
    <text evidence="3">Belongs to the WD repeat DCAF8 family.</text>
</comment>
<dbReference type="AlphaFoldDB" id="A0A1S3I8K8"/>
<dbReference type="KEGG" id="lak:106161723"/>
<dbReference type="RefSeq" id="XP_013394202.1">
    <property type="nucleotide sequence ID" value="XM_013538748.2"/>
</dbReference>
<dbReference type="SMART" id="SM00320">
    <property type="entry name" value="WD40"/>
    <property type="match status" value="7"/>
</dbReference>
<feature type="compositionally biased region" description="Polar residues" evidence="5">
    <location>
        <begin position="46"/>
        <end position="69"/>
    </location>
</feature>